<proteinExistence type="predicted"/>
<dbReference type="PANTHER" id="PTHR33129:SF1">
    <property type="entry name" value="ATP-BINDING PROTEIN"/>
    <property type="match status" value="1"/>
</dbReference>
<keyword evidence="2" id="KW-1185">Reference proteome</keyword>
<dbReference type="PANTHER" id="PTHR33129">
    <property type="entry name" value="PROTEIN KINASE DOMAIN-CONTAINING PROTEIN-RELATED"/>
    <property type="match status" value="1"/>
</dbReference>
<evidence type="ECO:0000313" key="2">
    <source>
        <dbReference type="Proteomes" id="UP001219525"/>
    </source>
</evidence>
<reference evidence="1" key="1">
    <citation type="submission" date="2023-03" db="EMBL/GenBank/DDBJ databases">
        <title>Massive genome expansion in bonnet fungi (Mycena s.s.) driven by repeated elements and novel gene families across ecological guilds.</title>
        <authorList>
            <consortium name="Lawrence Berkeley National Laboratory"/>
            <person name="Harder C.B."/>
            <person name="Miyauchi S."/>
            <person name="Viragh M."/>
            <person name="Kuo A."/>
            <person name="Thoen E."/>
            <person name="Andreopoulos B."/>
            <person name="Lu D."/>
            <person name="Skrede I."/>
            <person name="Drula E."/>
            <person name="Henrissat B."/>
            <person name="Morin E."/>
            <person name="Kohler A."/>
            <person name="Barry K."/>
            <person name="LaButti K."/>
            <person name="Morin E."/>
            <person name="Salamov A."/>
            <person name="Lipzen A."/>
            <person name="Mereny Z."/>
            <person name="Hegedus B."/>
            <person name="Baldrian P."/>
            <person name="Stursova M."/>
            <person name="Weitz H."/>
            <person name="Taylor A."/>
            <person name="Grigoriev I.V."/>
            <person name="Nagy L.G."/>
            <person name="Martin F."/>
            <person name="Kauserud H."/>
        </authorList>
    </citation>
    <scope>NUCLEOTIDE SEQUENCE</scope>
    <source>
        <strain evidence="1">9144</strain>
    </source>
</reference>
<gene>
    <name evidence="1" type="ORF">GGX14DRAFT_694615</name>
</gene>
<protein>
    <submittedName>
        <fullName evidence="1">Uncharacterized protein</fullName>
    </submittedName>
</protein>
<organism evidence="1 2">
    <name type="scientific">Mycena pura</name>
    <dbReference type="NCBI Taxonomy" id="153505"/>
    <lineage>
        <taxon>Eukaryota</taxon>
        <taxon>Fungi</taxon>
        <taxon>Dikarya</taxon>
        <taxon>Basidiomycota</taxon>
        <taxon>Agaricomycotina</taxon>
        <taxon>Agaricomycetes</taxon>
        <taxon>Agaricomycetidae</taxon>
        <taxon>Agaricales</taxon>
        <taxon>Marasmiineae</taxon>
        <taxon>Mycenaceae</taxon>
        <taxon>Mycena</taxon>
    </lineage>
</organism>
<name>A0AAD6YL88_9AGAR</name>
<dbReference type="InterPro" id="IPR052980">
    <property type="entry name" value="Crinkler_effector"/>
</dbReference>
<accession>A0AAD6YL88</accession>
<comment type="caution">
    <text evidence="1">The sequence shown here is derived from an EMBL/GenBank/DDBJ whole genome shotgun (WGS) entry which is preliminary data.</text>
</comment>
<sequence>MVRQDYYNILVASLWFLFRKREAAPESMKKTFPETRNDVGMDVDCAPQEQINVPPHQEYSPGIDELCIPERMPNISEATTFPNPFLDRHQGNMYRERGAIVIAGLPGIGKTAFLAVIFWLRVAAKLLTAYMANPNSILVYDGDKFFVFAGPTRVSAVVSKTAWFLVDSSTTQSQPPQEVIDGNFFIVQAGTHRTEWVTKNAGSVLRQFCIMQPWTIEELFAGFSLQYELRTGAHMYTFFKRFGGSARHVYDSSPQFDKFDNQVKNAAAKLTDKTETIIRVMEVEAPVSIIEDSVSHMLVAPLPFKEKDRTQFRMTAPSEYLQDLFMKQLDSNYDLARRLLYTINVGVGTPGSKASVADMLHKHHHWFIGEGGKWHLREFKKSPLAHSGAKTNLWRVQANDCDKILVANGQMSLQNTSEKLKRRKKFTALTVVRTLTSELKTIYKHQFYRPCESNFPTFDSFYLDKDDHAFVFQASEADKKHTVHDNDRLLLEKHGVKTFTYIHVSGPRMDTLPTIALPVDTEGKFPHIYHLILDYPDIRYSLFKSRKG</sequence>
<dbReference type="AlphaFoldDB" id="A0AAD6YL88"/>
<dbReference type="Proteomes" id="UP001219525">
    <property type="component" value="Unassembled WGS sequence"/>
</dbReference>
<evidence type="ECO:0000313" key="1">
    <source>
        <dbReference type="EMBL" id="KAJ7222572.1"/>
    </source>
</evidence>
<dbReference type="EMBL" id="JARJCW010000007">
    <property type="protein sequence ID" value="KAJ7222572.1"/>
    <property type="molecule type" value="Genomic_DNA"/>
</dbReference>